<protein>
    <recommendedName>
        <fullName evidence="9">Lipoprotein signal peptidase</fullName>
        <ecNumber evidence="9">3.4.23.36</ecNumber>
    </recommendedName>
    <alternativeName>
        <fullName evidence="9">Prolipoprotein signal peptidase</fullName>
    </alternativeName>
    <alternativeName>
        <fullName evidence="9">Signal peptidase II</fullName>
        <shortName evidence="9">SPase II</shortName>
    </alternativeName>
</protein>
<dbReference type="Pfam" id="PF01252">
    <property type="entry name" value="Peptidase_A8"/>
    <property type="match status" value="1"/>
</dbReference>
<keyword evidence="11" id="KW-0449">Lipoprotein</keyword>
<reference evidence="11" key="2">
    <citation type="submission" date="2023-01" db="EMBL/GenBank/DDBJ databases">
        <title>Draft genome sequence of Sneathiella chinensis strain NBRC 103408.</title>
        <authorList>
            <person name="Sun Q."/>
            <person name="Mori K."/>
        </authorList>
    </citation>
    <scope>NUCLEOTIDE SEQUENCE</scope>
    <source>
        <strain evidence="11">NBRC 103408</strain>
    </source>
</reference>
<evidence type="ECO:0000256" key="3">
    <source>
        <dbReference type="ARBA" id="ARBA00022670"/>
    </source>
</evidence>
<keyword evidence="5 9" id="KW-0064">Aspartyl protease</keyword>
<evidence type="ECO:0000313" key="11">
    <source>
        <dbReference type="EMBL" id="GLQ05640.1"/>
    </source>
</evidence>
<feature type="transmembrane region" description="Helical" evidence="9">
    <location>
        <begin position="128"/>
        <end position="147"/>
    </location>
</feature>
<dbReference type="EMBL" id="BSNF01000001">
    <property type="protein sequence ID" value="GLQ05640.1"/>
    <property type="molecule type" value="Genomic_DNA"/>
</dbReference>
<evidence type="ECO:0000256" key="2">
    <source>
        <dbReference type="ARBA" id="ARBA00022475"/>
    </source>
</evidence>
<sequence length="159" mass="17542">MSPVLRLGLIVATVTVAIDQAFKIYMVDLMAGYPYGIKVTSFFNLVMVWNSGVSFGMFAGGETTRWLLIGLSLAISLVLVVWLARAHQKILGYGLGLILGGALGNVADRLHWGRVADFFDFDLIFMRWPAFNIADVAIVCGVILMLIENLFLEPKSTRK</sequence>
<evidence type="ECO:0000256" key="9">
    <source>
        <dbReference type="HAMAP-Rule" id="MF_00161"/>
    </source>
</evidence>
<keyword evidence="2 9" id="KW-1003">Cell membrane</keyword>
<comment type="function">
    <text evidence="9">This protein specifically catalyzes the removal of signal peptides from prolipoproteins.</text>
</comment>
<dbReference type="RefSeq" id="WP_169559621.1">
    <property type="nucleotide sequence ID" value="NZ_BSNF01000001.1"/>
</dbReference>
<comment type="caution">
    <text evidence="11">The sequence shown here is derived from an EMBL/GenBank/DDBJ whole genome shotgun (WGS) entry which is preliminary data.</text>
</comment>
<accession>A0ABQ5U0H4</accession>
<keyword evidence="7 9" id="KW-1133">Transmembrane helix</keyword>
<dbReference type="PANTHER" id="PTHR33695">
    <property type="entry name" value="LIPOPROTEIN SIGNAL PEPTIDASE"/>
    <property type="match status" value="1"/>
</dbReference>
<evidence type="ECO:0000256" key="4">
    <source>
        <dbReference type="ARBA" id="ARBA00022692"/>
    </source>
</evidence>
<proteinExistence type="inferred from homology"/>
<dbReference type="PRINTS" id="PR00781">
    <property type="entry name" value="LIPOSIGPTASE"/>
</dbReference>
<dbReference type="HAMAP" id="MF_00161">
    <property type="entry name" value="LspA"/>
    <property type="match status" value="1"/>
</dbReference>
<evidence type="ECO:0000313" key="12">
    <source>
        <dbReference type="Proteomes" id="UP001161409"/>
    </source>
</evidence>
<feature type="transmembrane region" description="Helical" evidence="9">
    <location>
        <begin position="90"/>
        <end position="107"/>
    </location>
</feature>
<evidence type="ECO:0000256" key="10">
    <source>
        <dbReference type="RuleBase" id="RU004181"/>
    </source>
</evidence>
<keyword evidence="4 9" id="KW-0812">Transmembrane</keyword>
<keyword evidence="3 9" id="KW-0645">Protease</keyword>
<reference evidence="11" key="1">
    <citation type="journal article" date="2014" name="Int. J. Syst. Evol. Microbiol.">
        <title>Complete genome of a new Firmicutes species belonging to the dominant human colonic microbiota ('Ruminococcus bicirculans') reveals two chromosomes and a selective capacity to utilize plant glucans.</title>
        <authorList>
            <consortium name="NISC Comparative Sequencing Program"/>
            <person name="Wegmann U."/>
            <person name="Louis P."/>
            <person name="Goesmann A."/>
            <person name="Henrissat B."/>
            <person name="Duncan S.H."/>
            <person name="Flint H.J."/>
        </authorList>
    </citation>
    <scope>NUCLEOTIDE SEQUENCE</scope>
    <source>
        <strain evidence="11">NBRC 103408</strain>
    </source>
</reference>
<feature type="active site" evidence="9">
    <location>
        <position position="135"/>
    </location>
</feature>
<evidence type="ECO:0000256" key="6">
    <source>
        <dbReference type="ARBA" id="ARBA00022801"/>
    </source>
</evidence>
<keyword evidence="6 9" id="KW-0378">Hydrolase</keyword>
<evidence type="ECO:0000256" key="8">
    <source>
        <dbReference type="ARBA" id="ARBA00023136"/>
    </source>
</evidence>
<keyword evidence="8 9" id="KW-0472">Membrane</keyword>
<dbReference type="PANTHER" id="PTHR33695:SF1">
    <property type="entry name" value="LIPOPROTEIN SIGNAL PEPTIDASE"/>
    <property type="match status" value="1"/>
</dbReference>
<evidence type="ECO:0000256" key="5">
    <source>
        <dbReference type="ARBA" id="ARBA00022750"/>
    </source>
</evidence>
<comment type="catalytic activity">
    <reaction evidence="9">
        <text>Release of signal peptides from bacterial membrane prolipoproteins. Hydrolyzes -Xaa-Yaa-Zaa-|-(S,diacylglyceryl)Cys-, in which Xaa is hydrophobic (preferably Leu), and Yaa (Ala or Ser) and Zaa (Gly or Ala) have small, neutral side chains.</text>
        <dbReference type="EC" id="3.4.23.36"/>
    </reaction>
</comment>
<comment type="similarity">
    <text evidence="1 9 10">Belongs to the peptidase A8 family.</text>
</comment>
<dbReference type="NCBIfam" id="TIGR00077">
    <property type="entry name" value="lspA"/>
    <property type="match status" value="1"/>
</dbReference>
<gene>
    <name evidence="9 11" type="primary">lspA</name>
    <name evidence="11" type="ORF">GCM10007924_08610</name>
</gene>
<dbReference type="EC" id="3.4.23.36" evidence="9"/>
<dbReference type="Proteomes" id="UP001161409">
    <property type="component" value="Unassembled WGS sequence"/>
</dbReference>
<dbReference type="InterPro" id="IPR001872">
    <property type="entry name" value="Peptidase_A8"/>
</dbReference>
<feature type="active site" evidence="9">
    <location>
        <position position="117"/>
    </location>
</feature>
<keyword evidence="12" id="KW-1185">Reference proteome</keyword>
<name>A0ABQ5U0H4_9PROT</name>
<comment type="pathway">
    <text evidence="9">Protein modification; lipoprotein biosynthesis (signal peptide cleavage).</text>
</comment>
<feature type="transmembrane region" description="Helical" evidence="9">
    <location>
        <begin position="66"/>
        <end position="84"/>
    </location>
</feature>
<evidence type="ECO:0000256" key="1">
    <source>
        <dbReference type="ARBA" id="ARBA00006139"/>
    </source>
</evidence>
<comment type="subcellular location">
    <subcellularLocation>
        <location evidence="9">Cell membrane</location>
        <topology evidence="9">Multi-pass membrane protein</topology>
    </subcellularLocation>
</comment>
<evidence type="ECO:0000256" key="7">
    <source>
        <dbReference type="ARBA" id="ARBA00022989"/>
    </source>
</evidence>
<organism evidence="11 12">
    <name type="scientific">Sneathiella chinensis</name>
    <dbReference type="NCBI Taxonomy" id="349750"/>
    <lineage>
        <taxon>Bacteria</taxon>
        <taxon>Pseudomonadati</taxon>
        <taxon>Pseudomonadota</taxon>
        <taxon>Alphaproteobacteria</taxon>
        <taxon>Sneathiellales</taxon>
        <taxon>Sneathiellaceae</taxon>
        <taxon>Sneathiella</taxon>
    </lineage>
</organism>
<feature type="transmembrane region" description="Helical" evidence="9">
    <location>
        <begin position="41"/>
        <end position="59"/>
    </location>
</feature>